<dbReference type="GO" id="GO:0006633">
    <property type="term" value="P:fatty acid biosynthetic process"/>
    <property type="evidence" value="ECO:0007669"/>
    <property type="project" value="TreeGrafter"/>
</dbReference>
<evidence type="ECO:0000313" key="3">
    <source>
        <dbReference type="Proteomes" id="UP000013270"/>
    </source>
</evidence>
<dbReference type="PANTHER" id="PTHR43437">
    <property type="entry name" value="HYDROXYACYL-THIOESTER DEHYDRATASE TYPE 2, MITOCHONDRIAL-RELATED"/>
    <property type="match status" value="1"/>
</dbReference>
<sequence length="147" mass="16564">MLFNFEKSNNLSNSTVGYQCVYKFQFTEADVIKFAEVTGDNNPVHLDKNYAEATIFKKPIVHGFYVGSVFSRIFGTSYPGIGTIYLNQTMSFLAPVFTNTFYYASVLVKEVDIIKGKAIVVTEVLDENQSKILTGEAQIKSQIYRNI</sequence>
<dbReference type="GO" id="GO:0019171">
    <property type="term" value="F:(3R)-hydroxyacyl-[acyl-carrier-protein] dehydratase activity"/>
    <property type="evidence" value="ECO:0007669"/>
    <property type="project" value="TreeGrafter"/>
</dbReference>
<dbReference type="HOGENOM" id="CLU_094876_3_3_6"/>
<dbReference type="InterPro" id="IPR050965">
    <property type="entry name" value="UPF0336/Enoyl-CoA_hydratase"/>
</dbReference>
<dbReference type="EMBL" id="APPK01000046">
    <property type="protein sequence ID" value="ENV20743.1"/>
    <property type="molecule type" value="Genomic_DNA"/>
</dbReference>
<dbReference type="Pfam" id="PF01575">
    <property type="entry name" value="MaoC_dehydratas"/>
    <property type="match status" value="1"/>
</dbReference>
<name>N8YMF2_ACIBZ</name>
<feature type="domain" description="MaoC-like" evidence="1">
    <location>
        <begin position="23"/>
        <end position="122"/>
    </location>
</feature>
<dbReference type="SUPFAM" id="SSF54637">
    <property type="entry name" value="Thioesterase/thiol ester dehydrase-isomerase"/>
    <property type="match status" value="1"/>
</dbReference>
<reference evidence="2 3" key="1">
    <citation type="submission" date="2013-02" db="EMBL/GenBank/DDBJ databases">
        <title>The Genome Sequence of Acinetobacter bereziniae NIPH 3.</title>
        <authorList>
            <consortium name="The Broad Institute Genome Sequencing Platform"/>
            <consortium name="The Broad Institute Genome Sequencing Center for Infectious Disease"/>
            <person name="Cerqueira G."/>
            <person name="Feldgarden M."/>
            <person name="Courvalin P."/>
            <person name="Perichon B."/>
            <person name="Grillot-Courvalin C."/>
            <person name="Clermont D."/>
            <person name="Rocha E."/>
            <person name="Yoon E.-J."/>
            <person name="Nemec A."/>
            <person name="Walker B."/>
            <person name="Young S.K."/>
            <person name="Zeng Q."/>
            <person name="Gargeya S."/>
            <person name="Fitzgerald M."/>
            <person name="Haas B."/>
            <person name="Abouelleil A."/>
            <person name="Alvarado L."/>
            <person name="Arachchi H.M."/>
            <person name="Berlin A.M."/>
            <person name="Chapman S.B."/>
            <person name="Dewar J."/>
            <person name="Goldberg J."/>
            <person name="Griggs A."/>
            <person name="Gujja S."/>
            <person name="Hansen M."/>
            <person name="Howarth C."/>
            <person name="Imamovic A."/>
            <person name="Larimer J."/>
            <person name="McCowan C."/>
            <person name="Murphy C."/>
            <person name="Neiman D."/>
            <person name="Pearson M."/>
            <person name="Priest M."/>
            <person name="Roberts A."/>
            <person name="Saif S."/>
            <person name="Shea T."/>
            <person name="Sisk P."/>
            <person name="Sykes S."/>
            <person name="Wortman J."/>
            <person name="Nusbaum C."/>
            <person name="Birren B."/>
        </authorList>
    </citation>
    <scope>NUCLEOTIDE SEQUENCE [LARGE SCALE GENOMIC DNA]</scope>
    <source>
        <strain evidence="2 3">NIPH 3</strain>
    </source>
</reference>
<dbReference type="Proteomes" id="UP000013270">
    <property type="component" value="Unassembled WGS sequence"/>
</dbReference>
<dbReference type="AlphaFoldDB" id="N8YMF2"/>
<dbReference type="PATRIC" id="fig|1217651.3.peg.3283"/>
<evidence type="ECO:0000259" key="1">
    <source>
        <dbReference type="Pfam" id="PF01575"/>
    </source>
</evidence>
<proteinExistence type="predicted"/>
<evidence type="ECO:0000313" key="2">
    <source>
        <dbReference type="EMBL" id="ENV20743.1"/>
    </source>
</evidence>
<dbReference type="PANTHER" id="PTHR43437:SF3">
    <property type="entry name" value="HYDROXYACYL-THIOESTER DEHYDRATASE TYPE 2, MITOCHONDRIAL"/>
    <property type="match status" value="1"/>
</dbReference>
<dbReference type="InterPro" id="IPR002539">
    <property type="entry name" value="MaoC-like_dom"/>
</dbReference>
<gene>
    <name evidence="2" type="ORF">F963_03325</name>
</gene>
<dbReference type="RefSeq" id="WP_004832142.1">
    <property type="nucleotide sequence ID" value="NZ_KB849469.1"/>
</dbReference>
<protein>
    <recommendedName>
        <fullName evidence="1">MaoC-like domain-containing protein</fullName>
    </recommendedName>
</protein>
<organism evidence="2 3">
    <name type="scientific">Acinetobacter bereziniae NIPH 3</name>
    <dbReference type="NCBI Taxonomy" id="1217651"/>
    <lineage>
        <taxon>Bacteria</taxon>
        <taxon>Pseudomonadati</taxon>
        <taxon>Pseudomonadota</taxon>
        <taxon>Gammaproteobacteria</taxon>
        <taxon>Moraxellales</taxon>
        <taxon>Moraxellaceae</taxon>
        <taxon>Acinetobacter</taxon>
    </lineage>
</organism>
<dbReference type="CDD" id="cd03449">
    <property type="entry name" value="R_hydratase"/>
    <property type="match status" value="1"/>
</dbReference>
<comment type="caution">
    <text evidence="2">The sequence shown here is derived from an EMBL/GenBank/DDBJ whole genome shotgun (WGS) entry which is preliminary data.</text>
</comment>
<dbReference type="Gene3D" id="3.10.129.10">
    <property type="entry name" value="Hotdog Thioesterase"/>
    <property type="match status" value="1"/>
</dbReference>
<accession>N8YMF2</accession>
<dbReference type="InterPro" id="IPR029069">
    <property type="entry name" value="HotDog_dom_sf"/>
</dbReference>